<dbReference type="InterPro" id="IPR001356">
    <property type="entry name" value="HD"/>
</dbReference>
<dbReference type="GO" id="GO:0000981">
    <property type="term" value="F:DNA-binding transcription factor activity, RNA polymerase II-specific"/>
    <property type="evidence" value="ECO:0007669"/>
    <property type="project" value="InterPro"/>
</dbReference>
<keyword evidence="5 9" id="KW-0238">DNA-binding</keyword>
<keyword evidence="4" id="KW-0805">Transcription regulation</keyword>
<dbReference type="CDD" id="cd00086">
    <property type="entry name" value="homeodomain"/>
    <property type="match status" value="1"/>
</dbReference>
<dbReference type="GO" id="GO:0030154">
    <property type="term" value="P:cell differentiation"/>
    <property type="evidence" value="ECO:0007669"/>
    <property type="project" value="UniProtKB-ARBA"/>
</dbReference>
<dbReference type="SUPFAM" id="SSF46689">
    <property type="entry name" value="Homeodomain-like"/>
    <property type="match status" value="1"/>
</dbReference>
<name>A0AAQ4EYC6_AMBAM</name>
<evidence type="ECO:0000256" key="9">
    <source>
        <dbReference type="PROSITE-ProRule" id="PRU00108"/>
    </source>
</evidence>
<dbReference type="GO" id="GO:0009653">
    <property type="term" value="P:anatomical structure morphogenesis"/>
    <property type="evidence" value="ECO:0007669"/>
    <property type="project" value="UniProtKB-ARBA"/>
</dbReference>
<evidence type="ECO:0000313" key="13">
    <source>
        <dbReference type="EMBL" id="KAK8779625.1"/>
    </source>
</evidence>
<dbReference type="GO" id="GO:0000977">
    <property type="term" value="F:RNA polymerase II transcription regulatory region sequence-specific DNA binding"/>
    <property type="evidence" value="ECO:0007669"/>
    <property type="project" value="TreeGrafter"/>
</dbReference>
<keyword evidence="14" id="KW-1185">Reference proteome</keyword>
<evidence type="ECO:0000256" key="7">
    <source>
        <dbReference type="ARBA" id="ARBA00023163"/>
    </source>
</evidence>
<evidence type="ECO:0000256" key="10">
    <source>
        <dbReference type="RuleBase" id="RU000682"/>
    </source>
</evidence>
<evidence type="ECO:0000256" key="6">
    <source>
        <dbReference type="ARBA" id="ARBA00023155"/>
    </source>
</evidence>
<evidence type="ECO:0000256" key="1">
    <source>
        <dbReference type="ARBA" id="ARBA00004123"/>
    </source>
</evidence>
<reference evidence="13 14" key="1">
    <citation type="journal article" date="2023" name="Arcadia Sci">
        <title>De novo assembly of a long-read Amblyomma americanum tick genome.</title>
        <authorList>
            <person name="Chou S."/>
            <person name="Poskanzer K.E."/>
            <person name="Rollins M."/>
            <person name="Thuy-Boun P.S."/>
        </authorList>
    </citation>
    <scope>NUCLEOTIDE SEQUENCE [LARGE SCALE GENOMIC DNA]</scope>
    <source>
        <strain evidence="13">F_SG_1</strain>
        <tissue evidence="13">Salivary glands</tissue>
    </source>
</reference>
<evidence type="ECO:0000256" key="3">
    <source>
        <dbReference type="ARBA" id="ARBA00022473"/>
    </source>
</evidence>
<keyword evidence="6 9" id="KW-0371">Homeobox</keyword>
<dbReference type="PANTHER" id="PTHR24329">
    <property type="entry name" value="HOMEOBOX PROTEIN ARISTALESS"/>
    <property type="match status" value="1"/>
</dbReference>
<proteinExistence type="inferred from homology"/>
<evidence type="ECO:0000256" key="5">
    <source>
        <dbReference type="ARBA" id="ARBA00023125"/>
    </source>
</evidence>
<dbReference type="PROSITE" id="PS00027">
    <property type="entry name" value="HOMEOBOX_1"/>
    <property type="match status" value="1"/>
</dbReference>
<feature type="DNA-binding region" description="Homeobox" evidence="9">
    <location>
        <begin position="41"/>
        <end position="100"/>
    </location>
</feature>
<evidence type="ECO:0000256" key="11">
    <source>
        <dbReference type="SAM" id="MobiDB-lite"/>
    </source>
</evidence>
<dbReference type="GO" id="GO:0007423">
    <property type="term" value="P:sensory organ development"/>
    <property type="evidence" value="ECO:0007669"/>
    <property type="project" value="UniProtKB-ARBA"/>
</dbReference>
<evidence type="ECO:0000256" key="8">
    <source>
        <dbReference type="ARBA" id="ARBA00023242"/>
    </source>
</evidence>
<comment type="similarity">
    <text evidence="2">Belongs to the paired homeobox family.</text>
</comment>
<dbReference type="InterPro" id="IPR017970">
    <property type="entry name" value="Homeobox_CS"/>
</dbReference>
<dbReference type="PANTHER" id="PTHR24329:SF543">
    <property type="entry name" value="FI01017P-RELATED"/>
    <property type="match status" value="1"/>
</dbReference>
<dbReference type="InterPro" id="IPR009057">
    <property type="entry name" value="Homeodomain-like_sf"/>
</dbReference>
<dbReference type="GO" id="GO:0005634">
    <property type="term" value="C:nucleus"/>
    <property type="evidence" value="ECO:0007669"/>
    <property type="project" value="UniProtKB-SubCell"/>
</dbReference>
<feature type="region of interest" description="Disordered" evidence="11">
    <location>
        <begin position="1"/>
        <end position="33"/>
    </location>
</feature>
<dbReference type="GO" id="GO:0045944">
    <property type="term" value="P:positive regulation of transcription by RNA polymerase II"/>
    <property type="evidence" value="ECO:0007669"/>
    <property type="project" value="UniProtKB-ARBA"/>
</dbReference>
<organism evidence="13 14">
    <name type="scientific">Amblyomma americanum</name>
    <name type="common">Lone star tick</name>
    <dbReference type="NCBI Taxonomy" id="6943"/>
    <lineage>
        <taxon>Eukaryota</taxon>
        <taxon>Metazoa</taxon>
        <taxon>Ecdysozoa</taxon>
        <taxon>Arthropoda</taxon>
        <taxon>Chelicerata</taxon>
        <taxon>Arachnida</taxon>
        <taxon>Acari</taxon>
        <taxon>Parasitiformes</taxon>
        <taxon>Ixodida</taxon>
        <taxon>Ixodoidea</taxon>
        <taxon>Ixodidae</taxon>
        <taxon>Amblyomminae</taxon>
        <taxon>Amblyomma</taxon>
    </lineage>
</organism>
<sequence length="245" mass="26224">MTWGVPCLAEGGDGGTSDGNSENSSSCDEDSQMRLRLKRKLQRNRTSFTNEQIEALEKEFERTHYPDVFARERLAEKIALPEARIQVWFSNRRAKWRREEKLRSQRRAAESSAAVGGGPVHGRLAGPLAGYPGLSQPMAAAMQDSYSPMAAGMGSNPCLQQQHRDAASYSYMLHDTLGLGAYSRASANPAGQGGIAGGHPAAYAVSGASPHGAAGVISPGVTVPVQVPGQTTDLSVPSNYWPRLQ</sequence>
<gene>
    <name evidence="13" type="ORF">V5799_019036</name>
</gene>
<dbReference type="Proteomes" id="UP001321473">
    <property type="component" value="Unassembled WGS sequence"/>
</dbReference>
<dbReference type="EMBL" id="JARKHS020009619">
    <property type="protein sequence ID" value="KAK8779625.1"/>
    <property type="molecule type" value="Genomic_DNA"/>
</dbReference>
<dbReference type="Gene3D" id="1.10.10.60">
    <property type="entry name" value="Homeodomain-like"/>
    <property type="match status" value="1"/>
</dbReference>
<evidence type="ECO:0000256" key="2">
    <source>
        <dbReference type="ARBA" id="ARBA00005733"/>
    </source>
</evidence>
<dbReference type="FunFam" id="1.10.10.60:FF:000516">
    <property type="entry name" value="Transcription factor Toy"/>
    <property type="match status" value="1"/>
</dbReference>
<evidence type="ECO:0000256" key="4">
    <source>
        <dbReference type="ARBA" id="ARBA00023015"/>
    </source>
</evidence>
<accession>A0AAQ4EYC6</accession>
<dbReference type="InterPro" id="IPR050649">
    <property type="entry name" value="Paired_Homeobox_TFs"/>
</dbReference>
<evidence type="ECO:0000259" key="12">
    <source>
        <dbReference type="PROSITE" id="PS50071"/>
    </source>
</evidence>
<feature type="domain" description="Homeobox" evidence="12">
    <location>
        <begin position="39"/>
        <end position="99"/>
    </location>
</feature>
<keyword evidence="8 9" id="KW-0539">Nucleus</keyword>
<comment type="subcellular location">
    <subcellularLocation>
        <location evidence="1 9 10">Nucleus</location>
    </subcellularLocation>
</comment>
<dbReference type="AlphaFoldDB" id="A0AAQ4EYC6"/>
<dbReference type="PROSITE" id="PS50071">
    <property type="entry name" value="HOMEOBOX_2"/>
    <property type="match status" value="1"/>
</dbReference>
<evidence type="ECO:0000313" key="14">
    <source>
        <dbReference type="Proteomes" id="UP001321473"/>
    </source>
</evidence>
<dbReference type="SMART" id="SM00389">
    <property type="entry name" value="HOX"/>
    <property type="match status" value="1"/>
</dbReference>
<keyword evidence="3" id="KW-0217">Developmental protein</keyword>
<keyword evidence="7" id="KW-0804">Transcription</keyword>
<protein>
    <recommendedName>
        <fullName evidence="12">Homeobox domain-containing protein</fullName>
    </recommendedName>
</protein>
<comment type="caution">
    <text evidence="13">The sequence shown here is derived from an EMBL/GenBank/DDBJ whole genome shotgun (WGS) entry which is preliminary data.</text>
</comment>
<dbReference type="Pfam" id="PF00046">
    <property type="entry name" value="Homeodomain"/>
    <property type="match status" value="1"/>
</dbReference>
<dbReference type="GO" id="GO:0048731">
    <property type="term" value="P:system development"/>
    <property type="evidence" value="ECO:0007669"/>
    <property type="project" value="UniProtKB-ARBA"/>
</dbReference>